<organism evidence="1 2">
    <name type="scientific">Candidatus Buchananbacteria bacterium RBG_13_36_9</name>
    <dbReference type="NCBI Taxonomy" id="1797530"/>
    <lineage>
        <taxon>Bacteria</taxon>
        <taxon>Candidatus Buchananiibacteriota</taxon>
    </lineage>
</organism>
<proteinExistence type="predicted"/>
<reference evidence="1 2" key="1">
    <citation type="journal article" date="2016" name="Nat. Commun.">
        <title>Thousands of microbial genomes shed light on interconnected biogeochemical processes in an aquifer system.</title>
        <authorList>
            <person name="Anantharaman K."/>
            <person name="Brown C.T."/>
            <person name="Hug L.A."/>
            <person name="Sharon I."/>
            <person name="Castelle C.J."/>
            <person name="Probst A.J."/>
            <person name="Thomas B.C."/>
            <person name="Singh A."/>
            <person name="Wilkins M.J."/>
            <person name="Karaoz U."/>
            <person name="Brodie E.L."/>
            <person name="Williams K.H."/>
            <person name="Hubbard S.S."/>
            <person name="Banfield J.F."/>
        </authorList>
    </citation>
    <scope>NUCLEOTIDE SEQUENCE [LARGE SCALE GENOMIC DNA]</scope>
</reference>
<sequence length="182" mass="21140">MHQSEKGKIRQEDIYNFAQKGLFIRGSIEKNLQNLDRAQIYILSGTRLVKGVCVNYIENYYTYCQLDNGKEFVARLEQRVFVPKENIDILRGLQIWGDDYKIFEKPLPEVIVARIINNNFEGSTYKQLPLSDPAVISHLSRMHGLIDHPRDPEIGSINREKICSRLGSLISQQLRKWSRMMG</sequence>
<protein>
    <submittedName>
        <fullName evidence="1">Uncharacterized protein</fullName>
    </submittedName>
</protein>
<accession>A0A1G1XPA7</accession>
<evidence type="ECO:0000313" key="2">
    <source>
        <dbReference type="Proteomes" id="UP000176498"/>
    </source>
</evidence>
<name>A0A1G1XPA7_9BACT</name>
<dbReference type="EMBL" id="MHHZ01000012">
    <property type="protein sequence ID" value="OGY41885.1"/>
    <property type="molecule type" value="Genomic_DNA"/>
</dbReference>
<evidence type="ECO:0000313" key="1">
    <source>
        <dbReference type="EMBL" id="OGY41885.1"/>
    </source>
</evidence>
<comment type="caution">
    <text evidence="1">The sequence shown here is derived from an EMBL/GenBank/DDBJ whole genome shotgun (WGS) entry which is preliminary data.</text>
</comment>
<dbReference type="AlphaFoldDB" id="A0A1G1XPA7"/>
<dbReference type="Proteomes" id="UP000176498">
    <property type="component" value="Unassembled WGS sequence"/>
</dbReference>
<gene>
    <name evidence="1" type="ORF">A2Y82_05535</name>
</gene>